<sequence length="168" mass="17715">MKIASLLARLRRDERGLALAEFALSLPLLMLVLAVTIEGGRMFYSYQAAIQGVRDASRYVGRVVPSDLCSSGGSIDSFVTGEDLEGRLSAQANAAGAFPPAITITDVVLDSRCEGVAGDYRVSPAPIAIVTATLRIEFPFSGVMRFATGNPAGAITTQITDEARIFGS</sequence>
<reference evidence="2 4" key="2">
    <citation type="submission" date="2018-03" db="EMBL/GenBank/DDBJ databases">
        <title>Genomic Encyclopedia of Archaeal and Bacterial Type Strains, Phase II (KMG-II): from individual species to whole genera.</title>
        <authorList>
            <person name="Goeker M."/>
        </authorList>
    </citation>
    <scope>NUCLEOTIDE SEQUENCE [LARGE SCALE GENOMIC DNA]</scope>
    <source>
        <strain evidence="2 4">DSM 25227</strain>
    </source>
</reference>
<organism evidence="3 5">
    <name type="scientific">Jannaschia seohaensis</name>
    <dbReference type="NCBI Taxonomy" id="475081"/>
    <lineage>
        <taxon>Bacteria</taxon>
        <taxon>Pseudomonadati</taxon>
        <taxon>Pseudomonadota</taxon>
        <taxon>Alphaproteobacteria</taxon>
        <taxon>Rhodobacterales</taxon>
        <taxon>Roseobacteraceae</taxon>
        <taxon>Jannaschia</taxon>
    </lineage>
</organism>
<evidence type="ECO:0000259" key="1">
    <source>
        <dbReference type="Pfam" id="PF07811"/>
    </source>
</evidence>
<evidence type="ECO:0000313" key="2">
    <source>
        <dbReference type="EMBL" id="PWJ20305.1"/>
    </source>
</evidence>
<accession>A0A2Y9AIN4</accession>
<protein>
    <submittedName>
        <fullName evidence="3">TadE-like protein</fullName>
    </submittedName>
</protein>
<dbReference type="InterPro" id="IPR012495">
    <property type="entry name" value="TadE-like_dom"/>
</dbReference>
<dbReference type="Proteomes" id="UP000245839">
    <property type="component" value="Unassembled WGS sequence"/>
</dbReference>
<dbReference type="AlphaFoldDB" id="A0A2Y9AIN4"/>
<dbReference type="Pfam" id="PF07811">
    <property type="entry name" value="TadE"/>
    <property type="match status" value="1"/>
</dbReference>
<evidence type="ECO:0000313" key="3">
    <source>
        <dbReference type="EMBL" id="SSA44334.1"/>
    </source>
</evidence>
<dbReference type="RefSeq" id="WP_109563897.1">
    <property type="nucleotide sequence ID" value="NZ_QGDJ01000003.1"/>
</dbReference>
<reference evidence="3 5" key="1">
    <citation type="submission" date="2016-10" db="EMBL/GenBank/DDBJ databases">
        <authorList>
            <person name="Cai Z."/>
        </authorList>
    </citation>
    <scope>NUCLEOTIDE SEQUENCE [LARGE SCALE GENOMIC DNA]</scope>
    <source>
        <strain evidence="3 5">DSM 25227</strain>
    </source>
</reference>
<gene>
    <name evidence="2" type="ORF">BCF38_103120</name>
    <name evidence="3" type="ORF">SAMN05421539_103120</name>
</gene>
<dbReference type="OrthoDB" id="7860729at2"/>
<evidence type="ECO:0000313" key="4">
    <source>
        <dbReference type="Proteomes" id="UP000245839"/>
    </source>
</evidence>
<dbReference type="EMBL" id="UETC01000003">
    <property type="protein sequence ID" value="SSA44334.1"/>
    <property type="molecule type" value="Genomic_DNA"/>
</dbReference>
<evidence type="ECO:0000313" key="5">
    <source>
        <dbReference type="Proteomes" id="UP000251571"/>
    </source>
</evidence>
<proteinExistence type="predicted"/>
<feature type="domain" description="TadE-like" evidence="1">
    <location>
        <begin position="16"/>
        <end position="58"/>
    </location>
</feature>
<name>A0A2Y9AIN4_9RHOB</name>
<dbReference type="EMBL" id="QGDJ01000003">
    <property type="protein sequence ID" value="PWJ20305.1"/>
    <property type="molecule type" value="Genomic_DNA"/>
</dbReference>
<dbReference type="Proteomes" id="UP000251571">
    <property type="component" value="Unassembled WGS sequence"/>
</dbReference>
<keyword evidence="4" id="KW-1185">Reference proteome</keyword>